<dbReference type="PIRSF" id="PIRSF001267">
    <property type="entry name" value="Pyrophosphatase_GppA_Ppx"/>
    <property type="match status" value="1"/>
</dbReference>
<comment type="subcellular location">
    <subcellularLocation>
        <location evidence="2">Cell membrane</location>
        <topology evidence="2">Peripheral membrane protein</topology>
    </subcellularLocation>
</comment>
<dbReference type="CDD" id="cd24053">
    <property type="entry name" value="ASKHA_NBD_EcPPX-GppA-like"/>
    <property type="match status" value="1"/>
</dbReference>
<dbReference type="InterPro" id="IPR022371">
    <property type="entry name" value="Exopolyphosphatase"/>
</dbReference>
<protein>
    <recommendedName>
        <fullName evidence="6">Exopolyphosphatase</fullName>
        <ecNumber evidence="5">3.6.1.11</ecNumber>
    </recommendedName>
</protein>
<organism evidence="13 14">
    <name type="scientific">Hydrocarboniclastica marina</name>
    <dbReference type="NCBI Taxonomy" id="2259620"/>
    <lineage>
        <taxon>Bacteria</taxon>
        <taxon>Pseudomonadati</taxon>
        <taxon>Pseudomonadota</taxon>
        <taxon>Gammaproteobacteria</taxon>
        <taxon>Alteromonadales</taxon>
        <taxon>Alteromonadaceae</taxon>
        <taxon>Hydrocarboniclastica</taxon>
    </lineage>
</organism>
<comment type="catalytic activity">
    <reaction evidence="10">
        <text>[phosphate](n) + H2O = [phosphate](n-1) + phosphate + H(+)</text>
        <dbReference type="Rhea" id="RHEA:21528"/>
        <dbReference type="Rhea" id="RHEA-COMP:9859"/>
        <dbReference type="Rhea" id="RHEA-COMP:14279"/>
        <dbReference type="ChEBI" id="CHEBI:15377"/>
        <dbReference type="ChEBI" id="CHEBI:15378"/>
        <dbReference type="ChEBI" id="CHEBI:16838"/>
        <dbReference type="ChEBI" id="CHEBI:43474"/>
        <dbReference type="EC" id="3.6.1.11"/>
    </reaction>
</comment>
<evidence type="ECO:0000256" key="9">
    <source>
        <dbReference type="ARBA" id="ARBA00023136"/>
    </source>
</evidence>
<comment type="cofactor">
    <cofactor evidence="1">
        <name>Mg(2+)</name>
        <dbReference type="ChEBI" id="CHEBI:18420"/>
    </cofactor>
</comment>
<comment type="subunit">
    <text evidence="4">Homodimer.</text>
</comment>
<evidence type="ECO:0000313" key="13">
    <source>
        <dbReference type="EMBL" id="QCF27378.1"/>
    </source>
</evidence>
<dbReference type="InterPro" id="IPR030673">
    <property type="entry name" value="PyroPPase_GppA_Ppx"/>
</dbReference>
<proteinExistence type="inferred from homology"/>
<name>A0A4P7XK39_9ALTE</name>
<gene>
    <name evidence="13" type="primary">ppx</name>
    <name evidence="13" type="ORF">soil367_16380</name>
</gene>
<evidence type="ECO:0000256" key="10">
    <source>
        <dbReference type="ARBA" id="ARBA00047607"/>
    </source>
</evidence>
<keyword evidence="14" id="KW-1185">Reference proteome</keyword>
<dbReference type="PANTHER" id="PTHR30005">
    <property type="entry name" value="EXOPOLYPHOSPHATASE"/>
    <property type="match status" value="1"/>
</dbReference>
<dbReference type="NCBIfam" id="TIGR03706">
    <property type="entry name" value="exo_poly_only"/>
    <property type="match status" value="1"/>
</dbReference>
<keyword evidence="9" id="KW-0472">Membrane</keyword>
<dbReference type="FunFam" id="3.30.420.40:FF:000023">
    <property type="entry name" value="Guanosine-5'-triphosphate,3'-diphosphate pyrophosphatase"/>
    <property type="match status" value="1"/>
</dbReference>
<dbReference type="AlphaFoldDB" id="A0A4P7XK39"/>
<comment type="similarity">
    <text evidence="3">Belongs to the GppA/Ppx family.</text>
</comment>
<evidence type="ECO:0000256" key="4">
    <source>
        <dbReference type="ARBA" id="ARBA00011738"/>
    </source>
</evidence>
<dbReference type="PANTHER" id="PTHR30005:SF14">
    <property type="entry name" value="EXOPOLYPHOSPHATASE"/>
    <property type="match status" value="1"/>
</dbReference>
<evidence type="ECO:0000256" key="1">
    <source>
        <dbReference type="ARBA" id="ARBA00001946"/>
    </source>
</evidence>
<evidence type="ECO:0000256" key="2">
    <source>
        <dbReference type="ARBA" id="ARBA00004202"/>
    </source>
</evidence>
<evidence type="ECO:0000256" key="7">
    <source>
        <dbReference type="ARBA" id="ARBA00022475"/>
    </source>
</evidence>
<dbReference type="InterPro" id="IPR043129">
    <property type="entry name" value="ATPase_NBD"/>
</dbReference>
<evidence type="ECO:0000256" key="5">
    <source>
        <dbReference type="ARBA" id="ARBA00012451"/>
    </source>
</evidence>
<dbReference type="GO" id="GO:0006798">
    <property type="term" value="P:polyphosphate catabolic process"/>
    <property type="evidence" value="ECO:0007669"/>
    <property type="project" value="TreeGrafter"/>
</dbReference>
<dbReference type="GO" id="GO:0005886">
    <property type="term" value="C:plasma membrane"/>
    <property type="evidence" value="ECO:0007669"/>
    <property type="project" value="UniProtKB-SubCell"/>
</dbReference>
<keyword evidence="8 13" id="KW-0378">Hydrolase</keyword>
<dbReference type="Gene3D" id="3.30.420.40">
    <property type="match status" value="1"/>
</dbReference>
<feature type="domain" description="Ppx/GppA phosphatase N-terminal" evidence="11">
    <location>
        <begin position="27"/>
        <end position="311"/>
    </location>
</feature>
<evidence type="ECO:0000313" key="14">
    <source>
        <dbReference type="Proteomes" id="UP000298049"/>
    </source>
</evidence>
<sequence>MAAHQSVNSPSELIAAIDLGSNSFHMVVARLVQGEIRTLEKMGEKVQLAAGLDSRNNLSEEAQLRGLECLGRFAQRIRGMDRGTVQAVGTNALRAARNARQFIHRAEEVLGVPVEIIAGREEARLIYLGASHTLADDVGRRLVIDIGGGSTEFIIGERFEPQEMESLHMGCVSFRNRYFPDGEITARQMDRAVTHAAQELLNIRYRFRQLGWDSCVGTSGSIKAVVSVVEETLRTSSNGGISLDDLKLVRERMLELGRVDRLETIGVREDRQSIFPAGFAILLAAFESLGIERLSFADGALREGLLYDTVGRRRHEDVRERTIQALQTRYHVDAAHAAAVEETAMAAYSQVAIAWGLDGPEFADLLRWACRIHEVGLTISHTQYHKHGAYLIRYSDLPGFSRDAQTTLATLVRGHRRKFSNNIFHAIEDEDEERLRRLSILLRLGVLLQHAHNQEPPPPFRLKPGKRRLEVRFPTGWLDQHPLTRADLENEQDYLSRMDYKLIVGEAD</sequence>
<accession>A0A4P7XK39</accession>
<dbReference type="SUPFAM" id="SSF53067">
    <property type="entry name" value="Actin-like ATPase domain"/>
    <property type="match status" value="2"/>
</dbReference>
<evidence type="ECO:0000256" key="6">
    <source>
        <dbReference type="ARBA" id="ARBA00020416"/>
    </source>
</evidence>
<dbReference type="Gene3D" id="3.30.420.150">
    <property type="entry name" value="Exopolyphosphatase. Domain 2"/>
    <property type="match status" value="1"/>
</dbReference>
<keyword evidence="7" id="KW-1003">Cell membrane</keyword>
<dbReference type="EMBL" id="CP031093">
    <property type="protein sequence ID" value="QCF27378.1"/>
    <property type="molecule type" value="Genomic_DNA"/>
</dbReference>
<dbReference type="InterPro" id="IPR050273">
    <property type="entry name" value="GppA/Ppx_hydrolase"/>
</dbReference>
<dbReference type="EC" id="3.6.1.11" evidence="5"/>
<evidence type="ECO:0000256" key="8">
    <source>
        <dbReference type="ARBA" id="ARBA00022801"/>
    </source>
</evidence>
<dbReference type="OrthoDB" id="9793035at2"/>
<dbReference type="InterPro" id="IPR003695">
    <property type="entry name" value="Ppx_GppA_N"/>
</dbReference>
<evidence type="ECO:0000259" key="11">
    <source>
        <dbReference type="Pfam" id="PF02541"/>
    </source>
</evidence>
<dbReference type="Pfam" id="PF02541">
    <property type="entry name" value="Ppx-GppA"/>
    <property type="match status" value="1"/>
</dbReference>
<feature type="domain" description="Ppx/GppA phosphatase C-terminal" evidence="12">
    <location>
        <begin position="318"/>
        <end position="492"/>
    </location>
</feature>
<reference evidence="13 14" key="1">
    <citation type="submission" date="2018-07" db="EMBL/GenBank/DDBJ databases">
        <title>Marsedoiliclastica nanhaica gen. nov. sp. nov., a novel marine hydrocarbonoclastic bacterium isolated from an in-situ enriched hydrocarbon-degrading consortium in deep-sea sediment.</title>
        <authorList>
            <person name="Dong C."/>
            <person name="Ma T."/>
            <person name="Liu R."/>
            <person name="Shao Z."/>
        </authorList>
    </citation>
    <scope>NUCLEOTIDE SEQUENCE [LARGE SCALE GENOMIC DNA]</scope>
    <source>
        <strain evidence="14">soil36-7</strain>
    </source>
</reference>
<dbReference type="GO" id="GO:0004309">
    <property type="term" value="F:exopolyphosphatase activity"/>
    <property type="evidence" value="ECO:0007669"/>
    <property type="project" value="UniProtKB-EC"/>
</dbReference>
<evidence type="ECO:0000259" key="12">
    <source>
        <dbReference type="Pfam" id="PF21447"/>
    </source>
</evidence>
<dbReference type="Proteomes" id="UP000298049">
    <property type="component" value="Chromosome"/>
</dbReference>
<evidence type="ECO:0000256" key="3">
    <source>
        <dbReference type="ARBA" id="ARBA00007125"/>
    </source>
</evidence>
<dbReference type="SUPFAM" id="SSF109604">
    <property type="entry name" value="HD-domain/PDEase-like"/>
    <property type="match status" value="1"/>
</dbReference>
<dbReference type="FunFam" id="3.30.420.150:FF:000001">
    <property type="entry name" value="Guanosine-5'-triphosphate,3'-diphosphate pyrophosphatase"/>
    <property type="match status" value="1"/>
</dbReference>
<dbReference type="KEGG" id="hmi:soil367_16380"/>
<dbReference type="Pfam" id="PF21447">
    <property type="entry name" value="Ppx-GppA_III"/>
    <property type="match status" value="1"/>
</dbReference>
<dbReference type="Gene3D" id="1.10.3210.10">
    <property type="entry name" value="Hypothetical protein af1432"/>
    <property type="match status" value="1"/>
</dbReference>
<dbReference type="InterPro" id="IPR048950">
    <property type="entry name" value="Ppx_GppA_C"/>
</dbReference>